<keyword evidence="3" id="KW-0285">Flavoprotein</keyword>
<keyword evidence="4" id="KW-0274">FAD</keyword>
<dbReference type="Proteomes" id="UP000007383">
    <property type="component" value="Chromosome"/>
</dbReference>
<organism evidence="10 11">
    <name type="scientific">Spirochaeta africana (strain ATCC 700263 / DSM 8902 / Z-7692)</name>
    <dbReference type="NCBI Taxonomy" id="889378"/>
    <lineage>
        <taxon>Bacteria</taxon>
        <taxon>Pseudomonadati</taxon>
        <taxon>Spirochaetota</taxon>
        <taxon>Spirochaetia</taxon>
        <taxon>Spirochaetales</taxon>
        <taxon>Spirochaetaceae</taxon>
        <taxon>Spirochaeta</taxon>
    </lineage>
</organism>
<evidence type="ECO:0000256" key="2">
    <source>
        <dbReference type="ARBA" id="ARBA00012637"/>
    </source>
</evidence>
<comment type="similarity">
    <text evidence="1">Belongs to the NADH dehydrogenase family.</text>
</comment>
<comment type="catalytic activity">
    <reaction evidence="7">
        <text>a quinone + NADH + H(+) = a quinol + NAD(+)</text>
        <dbReference type="Rhea" id="RHEA:46160"/>
        <dbReference type="ChEBI" id="CHEBI:15378"/>
        <dbReference type="ChEBI" id="CHEBI:24646"/>
        <dbReference type="ChEBI" id="CHEBI:57540"/>
        <dbReference type="ChEBI" id="CHEBI:57945"/>
        <dbReference type="ChEBI" id="CHEBI:132124"/>
        <dbReference type="EC" id="1.6.5.9"/>
    </reaction>
</comment>
<dbReference type="InterPro" id="IPR023753">
    <property type="entry name" value="FAD/NAD-binding_dom"/>
</dbReference>
<dbReference type="KEGG" id="sfc:Spiaf_0080"/>
<dbReference type="EC" id="1.6.5.9" evidence="2"/>
<dbReference type="Pfam" id="PF07992">
    <property type="entry name" value="Pyr_redox_2"/>
    <property type="match status" value="1"/>
</dbReference>
<dbReference type="RefSeq" id="WP_014454187.1">
    <property type="nucleotide sequence ID" value="NC_017098.1"/>
</dbReference>
<dbReference type="OrthoDB" id="9781621at2"/>
<dbReference type="InterPro" id="IPR045024">
    <property type="entry name" value="NDH-2"/>
</dbReference>
<feature type="domain" description="FAD/NAD(P)-binding" evidence="9">
    <location>
        <begin position="6"/>
        <end position="270"/>
    </location>
</feature>
<evidence type="ECO:0000313" key="11">
    <source>
        <dbReference type="Proteomes" id="UP000007383"/>
    </source>
</evidence>
<feature type="transmembrane region" description="Helical" evidence="8">
    <location>
        <begin position="547"/>
        <end position="568"/>
    </location>
</feature>
<evidence type="ECO:0000256" key="8">
    <source>
        <dbReference type="SAM" id="Phobius"/>
    </source>
</evidence>
<dbReference type="PRINTS" id="PR00368">
    <property type="entry name" value="FADPNR"/>
</dbReference>
<evidence type="ECO:0000313" key="10">
    <source>
        <dbReference type="EMBL" id="AFG36189.1"/>
    </source>
</evidence>
<dbReference type="Gene3D" id="3.50.50.100">
    <property type="match status" value="2"/>
</dbReference>
<dbReference type="EMBL" id="CP003282">
    <property type="protein sequence ID" value="AFG36189.1"/>
    <property type="molecule type" value="Genomic_DNA"/>
</dbReference>
<reference evidence="11" key="1">
    <citation type="journal article" date="2013" name="Stand. Genomic Sci.">
        <title>Complete genome sequence of the halophilic bacterium Spirochaeta africana type strain (Z-7692(T)) from the alkaline Lake Magadi in the East African Rift.</title>
        <authorList>
            <person name="Liolos K."/>
            <person name="Abt B."/>
            <person name="Scheuner C."/>
            <person name="Teshima H."/>
            <person name="Held B."/>
            <person name="Lapidus A."/>
            <person name="Nolan M."/>
            <person name="Lucas S."/>
            <person name="Deshpande S."/>
            <person name="Cheng J.F."/>
            <person name="Tapia R."/>
            <person name="Goodwin L.A."/>
            <person name="Pitluck S."/>
            <person name="Pagani I."/>
            <person name="Ivanova N."/>
            <person name="Mavromatis K."/>
            <person name="Mikhailova N."/>
            <person name="Huntemann M."/>
            <person name="Pati A."/>
            <person name="Chen A."/>
            <person name="Palaniappan K."/>
            <person name="Land M."/>
            <person name="Rohde M."/>
            <person name="Tindall B.J."/>
            <person name="Detter J.C."/>
            <person name="Goker M."/>
            <person name="Bristow J."/>
            <person name="Eisen J.A."/>
            <person name="Markowitz V."/>
            <person name="Hugenholtz P."/>
            <person name="Woyke T."/>
            <person name="Klenk H.P."/>
            <person name="Kyrpides N.C."/>
        </authorList>
    </citation>
    <scope>NUCLEOTIDE SEQUENCE</scope>
    <source>
        <strain evidence="11">ATCC 700263 / DSM 8902 / Z-7692</strain>
    </source>
</reference>
<feature type="transmembrane region" description="Helical" evidence="8">
    <location>
        <begin position="580"/>
        <end position="607"/>
    </location>
</feature>
<evidence type="ECO:0000256" key="4">
    <source>
        <dbReference type="ARBA" id="ARBA00022827"/>
    </source>
</evidence>
<keyword evidence="5" id="KW-0560">Oxidoreductase</keyword>
<protein>
    <recommendedName>
        <fullName evidence="2">NADH:ubiquinone reductase (non-electrogenic)</fullName>
        <ecNumber evidence="2">1.6.5.9</ecNumber>
    </recommendedName>
</protein>
<name>H9UF96_SPIAZ</name>
<dbReference type="PANTHER" id="PTHR43706">
    <property type="entry name" value="NADH DEHYDROGENASE"/>
    <property type="match status" value="1"/>
</dbReference>
<dbReference type="HOGENOM" id="CLU_021377_6_0_12"/>
<proteinExistence type="inferred from homology"/>
<feature type="transmembrane region" description="Helical" evidence="8">
    <location>
        <begin position="613"/>
        <end position="633"/>
    </location>
</feature>
<keyword evidence="8" id="KW-0472">Membrane</keyword>
<evidence type="ECO:0000256" key="6">
    <source>
        <dbReference type="ARBA" id="ARBA00023027"/>
    </source>
</evidence>
<dbReference type="PANTHER" id="PTHR43706:SF47">
    <property type="entry name" value="EXTERNAL NADH-UBIQUINONE OXIDOREDUCTASE 1, MITOCHONDRIAL-RELATED"/>
    <property type="match status" value="1"/>
</dbReference>
<evidence type="ECO:0000259" key="9">
    <source>
        <dbReference type="Pfam" id="PF07992"/>
    </source>
</evidence>
<keyword evidence="8" id="KW-0812">Transmembrane</keyword>
<dbReference type="PATRIC" id="fig|889378.3.peg.83"/>
<dbReference type="InterPro" id="IPR036188">
    <property type="entry name" value="FAD/NAD-bd_sf"/>
</dbReference>
<dbReference type="AlphaFoldDB" id="H9UF96"/>
<keyword evidence="8" id="KW-1133">Transmembrane helix</keyword>
<evidence type="ECO:0000256" key="5">
    <source>
        <dbReference type="ARBA" id="ARBA00023002"/>
    </source>
</evidence>
<evidence type="ECO:0000256" key="3">
    <source>
        <dbReference type="ARBA" id="ARBA00022630"/>
    </source>
</evidence>
<dbReference type="GO" id="GO:0050136">
    <property type="term" value="F:NADH dehydrogenase (quinone) (non-electrogenic) activity"/>
    <property type="evidence" value="ECO:0007669"/>
    <property type="project" value="UniProtKB-EC"/>
</dbReference>
<gene>
    <name evidence="10" type="ordered locus">Spiaf_0080</name>
</gene>
<evidence type="ECO:0000256" key="1">
    <source>
        <dbReference type="ARBA" id="ARBA00005272"/>
    </source>
</evidence>
<dbReference type="STRING" id="889378.Spiaf_0080"/>
<keyword evidence="6" id="KW-0520">NAD</keyword>
<keyword evidence="11" id="KW-1185">Reference proteome</keyword>
<sequence>MSETKRIVILGGGYGGVEAAKKLYKKFKKKKHIEITLIDKNPYHTLMTELHEVAGSRTEQEAVEVSFAKIFGGTSVTVVSDYITSVDFEAKKLQSDSASYEYDHLILGTGGEPEFFGIPGVQENSYTLWSLEDAIRIKERVENRFREAARQADPDKRKRMLTFAIAGAGFTGVELAGELAERRETLCRDYHIDPNEVRIVIIEAMGTVLPSYPDKPRQKAEKYMKKIGLECMLNSPIVGADEEGVSLADGSKLLTDTFIWTAGIQGSEFTARINLTKGKHSKDECSYASAEGIHGMAGCRFDEDERYIVGERGRILVNEYMQSVDYKDVYLVGDMIWFLEGDHVVPQIVETAIQTAEVAVHNLVSDINGGEKKAFKSNYHGNMVSIGGKYGVAHVMGVSMWGFPAMAMKHLVNVHYLFSLAGVNAVWNYLQHEFFRIREKRSIMRGHMAAKLPTYWALPLRVFLGYKWLNEGLKKVMTGWLDPGAGGVFDADPGRVYLPGLTFWGDASGATSATPAEEVSGATSATAAANGGGGDGSWGQPILEESLAIYDWFAATVLSIHPSVAFLAQSGVVIAQVVVGIFLILGLFTIPAALASIAMGVMFIVSGWGNTELWWYLTASLVMLGGAGKGFGLDHTVMPLIKKFWNGTTLAKKTYLYVDEPRLKK</sequence>
<evidence type="ECO:0000256" key="7">
    <source>
        <dbReference type="ARBA" id="ARBA00047599"/>
    </source>
</evidence>
<dbReference type="eggNOG" id="COG1252">
    <property type="taxonomic scope" value="Bacteria"/>
</dbReference>
<accession>H9UF96</accession>
<dbReference type="SUPFAM" id="SSF51905">
    <property type="entry name" value="FAD/NAD(P)-binding domain"/>
    <property type="match status" value="2"/>
</dbReference>